<organism evidence="6">
    <name type="scientific">Zeugodacus cucurbitae</name>
    <name type="common">Melon fruit fly</name>
    <name type="synonym">Bactrocera cucurbitae</name>
    <dbReference type="NCBI Taxonomy" id="28588"/>
    <lineage>
        <taxon>Eukaryota</taxon>
        <taxon>Metazoa</taxon>
        <taxon>Ecdysozoa</taxon>
        <taxon>Arthropoda</taxon>
        <taxon>Hexapoda</taxon>
        <taxon>Insecta</taxon>
        <taxon>Pterygota</taxon>
        <taxon>Neoptera</taxon>
        <taxon>Endopterygota</taxon>
        <taxon>Diptera</taxon>
        <taxon>Brachycera</taxon>
        <taxon>Muscomorpha</taxon>
        <taxon>Tephritoidea</taxon>
        <taxon>Tephritidae</taxon>
        <taxon>Zeugodacus</taxon>
        <taxon>Zeugodacus</taxon>
    </lineage>
</organism>
<evidence type="ECO:0000256" key="1">
    <source>
        <dbReference type="ARBA" id="ARBA00004141"/>
    </source>
</evidence>
<feature type="transmembrane region" description="Helical" evidence="5">
    <location>
        <begin position="99"/>
        <end position="118"/>
    </location>
</feature>
<dbReference type="PANTHER" id="PTHR23291">
    <property type="entry name" value="BAX INHIBITOR-RELATED"/>
    <property type="match status" value="1"/>
</dbReference>
<dbReference type="GO" id="GO:0016020">
    <property type="term" value="C:membrane"/>
    <property type="evidence" value="ECO:0007669"/>
    <property type="project" value="UniProtKB-SubCell"/>
</dbReference>
<protein>
    <submittedName>
        <fullName evidence="6">Protein lifeguard 2</fullName>
    </submittedName>
</protein>
<dbReference type="OrthoDB" id="7933078at2759"/>
<dbReference type="CDD" id="cd10428">
    <property type="entry name" value="LFG_like"/>
    <property type="match status" value="1"/>
</dbReference>
<evidence type="ECO:0000256" key="2">
    <source>
        <dbReference type="ARBA" id="ARBA00022692"/>
    </source>
</evidence>
<dbReference type="EMBL" id="GBXI01000382">
    <property type="protein sequence ID" value="JAD13910.1"/>
    <property type="molecule type" value="Transcribed_RNA"/>
</dbReference>
<gene>
    <name evidence="6" type="primary">FAIM2_1</name>
    <name evidence="6" type="ORF">g.5115</name>
</gene>
<keyword evidence="2 5" id="KW-0812">Transmembrane</keyword>
<comment type="similarity">
    <text evidence="5">Belongs to the BI1 family.</text>
</comment>
<feature type="transmembrane region" description="Helical" evidence="5">
    <location>
        <begin position="180"/>
        <end position="197"/>
    </location>
</feature>
<dbReference type="PANTHER" id="PTHR23291:SF47">
    <property type="entry name" value="TRANSMEMBRANE BAX INHIBITOR MOTIF CONTAINING 7"/>
    <property type="match status" value="1"/>
</dbReference>
<feature type="transmembrane region" description="Helical" evidence="5">
    <location>
        <begin position="124"/>
        <end position="143"/>
    </location>
</feature>
<keyword evidence="4 5" id="KW-0472">Membrane</keyword>
<evidence type="ECO:0000256" key="4">
    <source>
        <dbReference type="ARBA" id="ARBA00023136"/>
    </source>
</evidence>
<sequence>MSRQQLLYKMQRRDLESLTFEDFDDKYVRHAFITKVFGIIAVQLMVTFAIIFTCIYVDEIQDFLADHHWLMWVALGAVFVIMIPIACCEGVRRSFPLNFILLILFTLAESFLLSFLAIKYSPDTVLYALGITTLVVLVLTVFAMQTAIDFTSCGAILLVGSIILLIIGLVAIFVPSRTLMIVYCSIGIVVFSFYLIFDIQMMLGGNHRYQISPEDYIFAALSIYIDIVTLFMYILSLMGLIDS</sequence>
<proteinExistence type="inferred from homology"/>
<accession>A0A0A1XSQ1</accession>
<feature type="transmembrane region" description="Helical" evidence="5">
    <location>
        <begin position="69"/>
        <end position="87"/>
    </location>
</feature>
<dbReference type="GeneID" id="105212161"/>
<dbReference type="Pfam" id="PF01027">
    <property type="entry name" value="Bax1-I"/>
    <property type="match status" value="1"/>
</dbReference>
<comment type="subcellular location">
    <subcellularLocation>
        <location evidence="1">Membrane</location>
        <topology evidence="1">Multi-pass membrane protein</topology>
    </subcellularLocation>
</comment>
<reference evidence="6" key="1">
    <citation type="submission" date="2014-11" db="EMBL/GenBank/DDBJ databases">
        <authorList>
            <person name="Geib S."/>
        </authorList>
    </citation>
    <scope>NUCLEOTIDE SEQUENCE</scope>
</reference>
<keyword evidence="3 5" id="KW-1133">Transmembrane helix</keyword>
<evidence type="ECO:0000313" key="6">
    <source>
        <dbReference type="EMBL" id="JAD13910.1"/>
    </source>
</evidence>
<evidence type="ECO:0000256" key="3">
    <source>
        <dbReference type="ARBA" id="ARBA00022989"/>
    </source>
</evidence>
<dbReference type="InterPro" id="IPR006214">
    <property type="entry name" value="Bax_inhibitor_1-related"/>
</dbReference>
<dbReference type="AlphaFoldDB" id="A0A0A1XSQ1"/>
<name>A0A0A1XSQ1_ZEUCU</name>
<feature type="transmembrane region" description="Helical" evidence="5">
    <location>
        <begin position="155"/>
        <end position="174"/>
    </location>
</feature>
<feature type="transmembrane region" description="Helical" evidence="5">
    <location>
        <begin position="217"/>
        <end position="241"/>
    </location>
</feature>
<evidence type="ECO:0000256" key="5">
    <source>
        <dbReference type="RuleBase" id="RU004379"/>
    </source>
</evidence>
<reference evidence="6" key="2">
    <citation type="journal article" date="2015" name="Gigascience">
        <title>Reconstructing a comprehensive transcriptome assembly of a white-pupal translocated strain of the pest fruit fly Bactrocera cucurbitae.</title>
        <authorList>
            <person name="Sim S.B."/>
            <person name="Calla B."/>
            <person name="Hall B."/>
            <person name="DeRego T."/>
            <person name="Geib S.M."/>
        </authorList>
    </citation>
    <scope>NUCLEOTIDE SEQUENCE</scope>
</reference>
<feature type="transmembrane region" description="Helical" evidence="5">
    <location>
        <begin position="36"/>
        <end position="57"/>
    </location>
</feature>